<feature type="compositionally biased region" description="Polar residues" evidence="1">
    <location>
        <begin position="1"/>
        <end position="11"/>
    </location>
</feature>
<protein>
    <submittedName>
        <fullName evidence="2">Uncharacterized protein</fullName>
    </submittedName>
</protein>
<dbReference type="AlphaFoldDB" id="A0A2P9HKV5"/>
<accession>A0A2P9HKV5</accession>
<evidence type="ECO:0000313" key="2">
    <source>
        <dbReference type="EMBL" id="SPL64623.1"/>
    </source>
</evidence>
<gene>
    <name evidence="2" type="ORF">OHAE_490</name>
</gene>
<reference evidence="3" key="1">
    <citation type="submission" date="2017-12" db="EMBL/GenBank/DDBJ databases">
        <authorList>
            <person name="Diaz M."/>
        </authorList>
    </citation>
    <scope>NUCLEOTIDE SEQUENCE [LARGE SCALE GENOMIC DNA]</scope>
    <source>
        <strain evidence="3">FI11154</strain>
    </source>
</reference>
<dbReference type="Proteomes" id="UP000246073">
    <property type="component" value="Unassembled WGS sequence"/>
</dbReference>
<proteinExistence type="predicted"/>
<dbReference type="EMBL" id="OOFM01000005">
    <property type="protein sequence ID" value="SPL64623.1"/>
    <property type="molecule type" value="Genomic_DNA"/>
</dbReference>
<organism evidence="2 3">
    <name type="scientific">Ochrobactrum soli</name>
    <dbReference type="NCBI Taxonomy" id="2448455"/>
    <lineage>
        <taxon>Bacteria</taxon>
        <taxon>Pseudomonadati</taxon>
        <taxon>Pseudomonadota</taxon>
        <taxon>Alphaproteobacteria</taxon>
        <taxon>Hyphomicrobiales</taxon>
        <taxon>Brucellaceae</taxon>
        <taxon>Brucella/Ochrobactrum group</taxon>
        <taxon>Ochrobactrum</taxon>
    </lineage>
</organism>
<evidence type="ECO:0000313" key="3">
    <source>
        <dbReference type="Proteomes" id="UP000246073"/>
    </source>
</evidence>
<name>A0A2P9HKV5_9HYPH</name>
<evidence type="ECO:0000256" key="1">
    <source>
        <dbReference type="SAM" id="MobiDB-lite"/>
    </source>
</evidence>
<feature type="region of interest" description="Disordered" evidence="1">
    <location>
        <begin position="1"/>
        <end position="51"/>
    </location>
</feature>
<sequence length="51" mass="5700">MPHEAQSSSHIPTCAIGNESPTVSKTDKPSPHRKRHFKHGLFGMRGQEKHP</sequence>